<dbReference type="Proteomes" id="UP000248557">
    <property type="component" value="Unassembled WGS sequence"/>
</dbReference>
<dbReference type="AlphaFoldDB" id="A0A328Q5V1"/>
<feature type="transmembrane region" description="Helical" evidence="1">
    <location>
        <begin position="203"/>
        <end position="220"/>
    </location>
</feature>
<keyword evidence="1" id="KW-1133">Transmembrane helix</keyword>
<evidence type="ECO:0000313" key="3">
    <source>
        <dbReference type="Proteomes" id="UP000248557"/>
    </source>
</evidence>
<sequence>MVKADVTDMLILALISGVTAILTSVMGISGTVIGAVVSSLAAEMLKTYIKEPVKDKIAEYDASSTETTYYDTDSSYTDYNINKKYQYTKETHDDSSHISTRLLFLFPLVVILIIELIHFLGTINIIPNTVVYNLESLTNWTLFRTIGYALIVMGLYPLVSKKLSTHQGIILIIVGIIELIIGYADTSTQASMLFSVFSSLKEYVNILIILAILYTALTVPDEIKEKNNYREFRHEPINNNFKNEFHNNTKKFHNKKFNNKTNYKSRRNYKNRNFKDEDEDYFYYYEEE</sequence>
<feature type="transmembrane region" description="Helical" evidence="1">
    <location>
        <begin position="141"/>
        <end position="159"/>
    </location>
</feature>
<reference evidence="2 3" key="1">
    <citation type="submission" date="2017-05" db="EMBL/GenBank/DDBJ databases">
        <title>Host range expansion of the Methanosphaera genus to humans and monogastric animals involves recent and extensive reduction in genome content.</title>
        <authorList>
            <person name="Hoedt E.C."/>
            <person name="Volmer J.G."/>
            <person name="Parks D.H."/>
            <person name="Rosewarne C.P."/>
            <person name="Denman S.E."/>
            <person name="Mcsweeney C.S."/>
            <person name="O Cuiv P."/>
            <person name="Hugenholtz P."/>
            <person name="Tyson G.W."/>
            <person name="Morrison M."/>
        </authorList>
    </citation>
    <scope>NUCLEOTIDE SEQUENCE [LARGE SCALE GENOMIC DNA]</scope>
    <source>
        <strain evidence="2 3">PA5</strain>
    </source>
</reference>
<protein>
    <submittedName>
        <fullName evidence="2">Uncharacterized protein</fullName>
    </submittedName>
</protein>
<evidence type="ECO:0000256" key="1">
    <source>
        <dbReference type="SAM" id="Phobius"/>
    </source>
</evidence>
<dbReference type="EMBL" id="NGJK01000017">
    <property type="protein sequence ID" value="RAP03555.1"/>
    <property type="molecule type" value="Genomic_DNA"/>
</dbReference>
<keyword evidence="1" id="KW-0812">Transmembrane</keyword>
<feature type="transmembrane region" description="Helical" evidence="1">
    <location>
        <begin position="12"/>
        <end position="37"/>
    </location>
</feature>
<dbReference type="GeneID" id="3856109"/>
<feature type="transmembrane region" description="Helical" evidence="1">
    <location>
        <begin position="102"/>
        <end position="121"/>
    </location>
</feature>
<evidence type="ECO:0000313" key="2">
    <source>
        <dbReference type="EMBL" id="RAP03555.1"/>
    </source>
</evidence>
<organism evidence="2 3">
    <name type="scientific">Methanosphaera stadtmanae</name>
    <dbReference type="NCBI Taxonomy" id="2317"/>
    <lineage>
        <taxon>Archaea</taxon>
        <taxon>Methanobacteriati</taxon>
        <taxon>Methanobacteriota</taxon>
        <taxon>Methanomada group</taxon>
        <taxon>Methanobacteria</taxon>
        <taxon>Methanobacteriales</taxon>
        <taxon>Methanobacteriaceae</taxon>
        <taxon>Methanosphaera</taxon>
    </lineage>
</organism>
<gene>
    <name evidence="2" type="ORF">CA615_01765</name>
</gene>
<accession>A0A328Q5V1</accession>
<comment type="caution">
    <text evidence="2">The sequence shown here is derived from an EMBL/GenBank/DDBJ whole genome shotgun (WGS) entry which is preliminary data.</text>
</comment>
<proteinExistence type="predicted"/>
<feature type="transmembrane region" description="Helical" evidence="1">
    <location>
        <begin position="166"/>
        <end position="183"/>
    </location>
</feature>
<name>A0A328Q5V1_9EURY</name>
<keyword evidence="1" id="KW-0472">Membrane</keyword>
<dbReference type="OMA" id="FEARIVY"/>
<dbReference type="RefSeq" id="WP_011405956.1">
    <property type="nucleotide sequence ID" value="NZ_LR698975.1"/>
</dbReference>